<sequence>MSEMDVRGEGAEDEPQESLGEEVDIEAPEADAVEQHRPVREEDTPDWPDHIPPEADTADTTEQTRAVDLDEDDYR</sequence>
<comment type="caution">
    <text evidence="2">The sequence shown here is derived from an EMBL/GenBank/DDBJ whole genome shotgun (WGS) entry which is preliminary data.</text>
</comment>
<gene>
    <name evidence="2" type="ORF">ACFQ08_23465</name>
</gene>
<evidence type="ECO:0000256" key="1">
    <source>
        <dbReference type="SAM" id="MobiDB-lite"/>
    </source>
</evidence>
<accession>A0ABW3DXR9</accession>
<feature type="region of interest" description="Disordered" evidence="1">
    <location>
        <begin position="1"/>
        <end position="75"/>
    </location>
</feature>
<evidence type="ECO:0000313" key="3">
    <source>
        <dbReference type="Proteomes" id="UP001597024"/>
    </source>
</evidence>
<protein>
    <submittedName>
        <fullName evidence="2">Uncharacterized protein</fullName>
    </submittedName>
</protein>
<evidence type="ECO:0000313" key="2">
    <source>
        <dbReference type="EMBL" id="MFD0887513.1"/>
    </source>
</evidence>
<feature type="compositionally biased region" description="Basic and acidic residues" evidence="1">
    <location>
        <begin position="33"/>
        <end position="53"/>
    </location>
</feature>
<dbReference type="EMBL" id="JBHTHX010000959">
    <property type="protein sequence ID" value="MFD0887513.1"/>
    <property type="molecule type" value="Genomic_DNA"/>
</dbReference>
<organism evidence="2 3">
    <name type="scientific">Streptosporangium algeriense</name>
    <dbReference type="NCBI Taxonomy" id="1682748"/>
    <lineage>
        <taxon>Bacteria</taxon>
        <taxon>Bacillati</taxon>
        <taxon>Actinomycetota</taxon>
        <taxon>Actinomycetes</taxon>
        <taxon>Streptosporangiales</taxon>
        <taxon>Streptosporangiaceae</taxon>
        <taxon>Streptosporangium</taxon>
    </lineage>
</organism>
<name>A0ABW3DXR9_9ACTN</name>
<feature type="compositionally biased region" description="Basic and acidic residues" evidence="1">
    <location>
        <begin position="1"/>
        <end position="10"/>
    </location>
</feature>
<keyword evidence="3" id="KW-1185">Reference proteome</keyword>
<dbReference type="Proteomes" id="UP001597024">
    <property type="component" value="Unassembled WGS sequence"/>
</dbReference>
<feature type="compositionally biased region" description="Acidic residues" evidence="1">
    <location>
        <begin position="11"/>
        <end position="32"/>
    </location>
</feature>
<proteinExistence type="predicted"/>
<reference evidence="3" key="1">
    <citation type="journal article" date="2019" name="Int. J. Syst. Evol. Microbiol.">
        <title>The Global Catalogue of Microorganisms (GCM) 10K type strain sequencing project: providing services to taxonomists for standard genome sequencing and annotation.</title>
        <authorList>
            <consortium name="The Broad Institute Genomics Platform"/>
            <consortium name="The Broad Institute Genome Sequencing Center for Infectious Disease"/>
            <person name="Wu L."/>
            <person name="Ma J."/>
        </authorList>
    </citation>
    <scope>NUCLEOTIDE SEQUENCE [LARGE SCALE GENOMIC DNA]</scope>
    <source>
        <strain evidence="3">CCUG 62974</strain>
    </source>
</reference>